<dbReference type="Proteomes" id="UP000504603">
    <property type="component" value="Unplaced"/>
</dbReference>
<name>A0A6J1CWX0_MOMCH</name>
<keyword evidence="1" id="KW-1185">Reference proteome</keyword>
<reference evidence="2" key="1">
    <citation type="submission" date="2025-08" db="UniProtKB">
        <authorList>
            <consortium name="RefSeq"/>
        </authorList>
    </citation>
    <scope>IDENTIFICATION</scope>
    <source>
        <strain evidence="2">OHB3-1</strain>
    </source>
</reference>
<evidence type="ECO:0000313" key="1">
    <source>
        <dbReference type="Proteomes" id="UP000504603"/>
    </source>
</evidence>
<dbReference type="GeneID" id="111014968"/>
<protein>
    <submittedName>
        <fullName evidence="2">Uncharacterized protein LOC111014968</fullName>
    </submittedName>
</protein>
<sequence>MNDRSVISDFPYREQGRRRSDRDLKLSAIFQLRLARKCLVPWFHSLIVFWAFVGRKLEAWTLFLCFGPTDDGLRPNGVNLGRFSLHNIGLPGPLIWQIMKKLA</sequence>
<dbReference type="AlphaFoldDB" id="A0A6J1CWX0"/>
<accession>A0A6J1CWX0</accession>
<evidence type="ECO:0000313" key="2">
    <source>
        <dbReference type="RefSeq" id="XP_022145542.1"/>
    </source>
</evidence>
<dbReference type="RefSeq" id="XP_022145542.1">
    <property type="nucleotide sequence ID" value="XM_022289850.1"/>
</dbReference>
<gene>
    <name evidence="2" type="primary">LOC111014968</name>
</gene>
<organism evidence="1 2">
    <name type="scientific">Momordica charantia</name>
    <name type="common">Bitter gourd</name>
    <name type="synonym">Balsam pear</name>
    <dbReference type="NCBI Taxonomy" id="3673"/>
    <lineage>
        <taxon>Eukaryota</taxon>
        <taxon>Viridiplantae</taxon>
        <taxon>Streptophyta</taxon>
        <taxon>Embryophyta</taxon>
        <taxon>Tracheophyta</taxon>
        <taxon>Spermatophyta</taxon>
        <taxon>Magnoliopsida</taxon>
        <taxon>eudicotyledons</taxon>
        <taxon>Gunneridae</taxon>
        <taxon>Pentapetalae</taxon>
        <taxon>rosids</taxon>
        <taxon>fabids</taxon>
        <taxon>Cucurbitales</taxon>
        <taxon>Cucurbitaceae</taxon>
        <taxon>Momordiceae</taxon>
        <taxon>Momordica</taxon>
    </lineage>
</organism>
<proteinExistence type="predicted"/>
<dbReference type="KEGG" id="mcha:111014968"/>